<comment type="caution">
    <text evidence="2">The sequence shown here is derived from an EMBL/GenBank/DDBJ whole genome shotgun (WGS) entry which is preliminary data.</text>
</comment>
<evidence type="ECO:0000313" key="3">
    <source>
        <dbReference type="Proteomes" id="UP000299102"/>
    </source>
</evidence>
<keyword evidence="1" id="KW-0812">Transmembrane</keyword>
<accession>A0A4C1V4C3</accession>
<keyword evidence="3" id="KW-1185">Reference proteome</keyword>
<gene>
    <name evidence="2" type="primary">CECD</name>
    <name evidence="2" type="ORF">EVAR_18597_1</name>
</gene>
<proteinExistence type="predicted"/>
<feature type="transmembrane region" description="Helical" evidence="1">
    <location>
        <begin position="37"/>
        <end position="57"/>
    </location>
</feature>
<dbReference type="OrthoDB" id="7410372at2759"/>
<dbReference type="AlphaFoldDB" id="A0A4C1V4C3"/>
<sequence>MYFGVRRHLSRSDRPRLCSVVDQAVGECSVKVVKMRLFWIFAIAMACLAAAASASPAPRPDNFFKELELLARRIRDSIESAGPAVDVILKGRAIARGEDIDEDN</sequence>
<reference evidence="2 3" key="1">
    <citation type="journal article" date="2019" name="Commun. Biol.">
        <title>The bagworm genome reveals a unique fibroin gene that provides high tensile strength.</title>
        <authorList>
            <person name="Kono N."/>
            <person name="Nakamura H."/>
            <person name="Ohtoshi R."/>
            <person name="Tomita M."/>
            <person name="Numata K."/>
            <person name="Arakawa K."/>
        </authorList>
    </citation>
    <scope>NUCLEOTIDE SEQUENCE [LARGE SCALE GENOMIC DNA]</scope>
</reference>
<protein>
    <submittedName>
        <fullName evidence="2">Cecropin-D</fullName>
    </submittedName>
</protein>
<dbReference type="Proteomes" id="UP000299102">
    <property type="component" value="Unassembled WGS sequence"/>
</dbReference>
<name>A0A4C1V4C3_EUMVA</name>
<keyword evidence="1" id="KW-1133">Transmembrane helix</keyword>
<keyword evidence="1" id="KW-0472">Membrane</keyword>
<evidence type="ECO:0000256" key="1">
    <source>
        <dbReference type="SAM" id="Phobius"/>
    </source>
</evidence>
<dbReference type="EMBL" id="BGZK01000269">
    <property type="protein sequence ID" value="GBP33117.1"/>
    <property type="molecule type" value="Genomic_DNA"/>
</dbReference>
<evidence type="ECO:0000313" key="2">
    <source>
        <dbReference type="EMBL" id="GBP33117.1"/>
    </source>
</evidence>
<organism evidence="2 3">
    <name type="scientific">Eumeta variegata</name>
    <name type="common">Bagworm moth</name>
    <name type="synonym">Eumeta japonica</name>
    <dbReference type="NCBI Taxonomy" id="151549"/>
    <lineage>
        <taxon>Eukaryota</taxon>
        <taxon>Metazoa</taxon>
        <taxon>Ecdysozoa</taxon>
        <taxon>Arthropoda</taxon>
        <taxon>Hexapoda</taxon>
        <taxon>Insecta</taxon>
        <taxon>Pterygota</taxon>
        <taxon>Neoptera</taxon>
        <taxon>Endopterygota</taxon>
        <taxon>Lepidoptera</taxon>
        <taxon>Glossata</taxon>
        <taxon>Ditrysia</taxon>
        <taxon>Tineoidea</taxon>
        <taxon>Psychidae</taxon>
        <taxon>Oiketicinae</taxon>
        <taxon>Eumeta</taxon>
    </lineage>
</organism>